<gene>
    <name evidence="3" type="ORF">PT974_12161</name>
</gene>
<keyword evidence="4" id="KW-1185">Reference proteome</keyword>
<dbReference type="Pfam" id="PF00082">
    <property type="entry name" value="Peptidase_S8"/>
    <property type="match status" value="1"/>
</dbReference>
<dbReference type="EMBL" id="JAVFKD010000016">
    <property type="protein sequence ID" value="KAK5988025.1"/>
    <property type="molecule type" value="Genomic_DNA"/>
</dbReference>
<name>A0ABR0S8B7_9HYPO</name>
<feature type="region of interest" description="Disordered" evidence="1">
    <location>
        <begin position="156"/>
        <end position="179"/>
    </location>
</feature>
<proteinExistence type="predicted"/>
<dbReference type="InterPro" id="IPR000209">
    <property type="entry name" value="Peptidase_S8/S53_dom"/>
</dbReference>
<feature type="compositionally biased region" description="Polar residues" evidence="1">
    <location>
        <begin position="28"/>
        <end position="46"/>
    </location>
</feature>
<evidence type="ECO:0000313" key="4">
    <source>
        <dbReference type="Proteomes" id="UP001338125"/>
    </source>
</evidence>
<dbReference type="SUPFAM" id="SSF52743">
    <property type="entry name" value="Subtilisin-like"/>
    <property type="match status" value="1"/>
</dbReference>
<protein>
    <submittedName>
        <fullName evidence="3">Intracellular serine protease-like protein</fullName>
    </submittedName>
</protein>
<feature type="domain" description="Peptidase S8/S53" evidence="2">
    <location>
        <begin position="246"/>
        <end position="414"/>
    </location>
</feature>
<sequence>MRHQSGMLFETVLAYLKLLYWRPAPKPRSTSADQRSEHQQFSGLTNSEKKRTRIRTGPEPHSNAAIRRCLRGDKLDLNFDISVWKWKKFDICSETIAIAAPTAREVWLYSNGNTAVLGSWACCSGLTKLLHLERLIVHIFPSRRLQRSSNIIIKIHDEKHDDTSNPDQKNRRSKDSEISRNPADWVERLKEFKSFILNLKPSELPSVKVALLDDGARLEDLHGIQHGRSFWPGKPAYFAGPGEHGTEMARCIRTMCPRAELYIARLDDSRKQENQKFTILSCNQALRWAIDMEVDVISMSWTFKKKGSKAEQHEKEFIDLIKEAVSKNIILFGSLPDKGIGEDTLECAPVGLDDVIKIGSATLSGESIAENRNAKVDFLLPGEIRHTKTGETFRGSSFATTYTSGLAAMSLSDSSGSGQNPRDMKIIFNRLSGLKPDAISDRGAFVQPYDVFGEDFENYDGDPTRILVKIVCNILPDNALKWF</sequence>
<evidence type="ECO:0000259" key="2">
    <source>
        <dbReference type="Pfam" id="PF00082"/>
    </source>
</evidence>
<accession>A0ABR0S8B7</accession>
<organism evidence="3 4">
    <name type="scientific">Cladobotryum mycophilum</name>
    <dbReference type="NCBI Taxonomy" id="491253"/>
    <lineage>
        <taxon>Eukaryota</taxon>
        <taxon>Fungi</taxon>
        <taxon>Dikarya</taxon>
        <taxon>Ascomycota</taxon>
        <taxon>Pezizomycotina</taxon>
        <taxon>Sordariomycetes</taxon>
        <taxon>Hypocreomycetidae</taxon>
        <taxon>Hypocreales</taxon>
        <taxon>Hypocreaceae</taxon>
        <taxon>Cladobotryum</taxon>
    </lineage>
</organism>
<feature type="compositionally biased region" description="Basic and acidic residues" evidence="1">
    <location>
        <begin position="156"/>
        <end position="178"/>
    </location>
</feature>
<evidence type="ECO:0000256" key="1">
    <source>
        <dbReference type="SAM" id="MobiDB-lite"/>
    </source>
</evidence>
<evidence type="ECO:0000313" key="3">
    <source>
        <dbReference type="EMBL" id="KAK5988025.1"/>
    </source>
</evidence>
<dbReference type="InterPro" id="IPR036852">
    <property type="entry name" value="Peptidase_S8/S53_dom_sf"/>
</dbReference>
<dbReference type="Gene3D" id="3.40.50.200">
    <property type="entry name" value="Peptidase S8/S53 domain"/>
    <property type="match status" value="1"/>
</dbReference>
<feature type="region of interest" description="Disordered" evidence="1">
    <location>
        <begin position="27"/>
        <end position="60"/>
    </location>
</feature>
<dbReference type="Proteomes" id="UP001338125">
    <property type="component" value="Unassembled WGS sequence"/>
</dbReference>
<reference evidence="3 4" key="1">
    <citation type="submission" date="2024-01" db="EMBL/GenBank/DDBJ databases">
        <title>Complete genome of Cladobotryum mycophilum ATHUM6906.</title>
        <authorList>
            <person name="Christinaki A.C."/>
            <person name="Myridakis A.I."/>
            <person name="Kouvelis V.N."/>
        </authorList>
    </citation>
    <scope>NUCLEOTIDE SEQUENCE [LARGE SCALE GENOMIC DNA]</scope>
    <source>
        <strain evidence="3 4">ATHUM6906</strain>
    </source>
</reference>
<comment type="caution">
    <text evidence="3">The sequence shown here is derived from an EMBL/GenBank/DDBJ whole genome shotgun (WGS) entry which is preliminary data.</text>
</comment>